<evidence type="ECO:0000313" key="2">
    <source>
        <dbReference type="EMBL" id="CAH8296272.1"/>
    </source>
</evidence>
<evidence type="ECO:0000256" key="1">
    <source>
        <dbReference type="SAM" id="MobiDB-lite"/>
    </source>
</evidence>
<feature type="region of interest" description="Disordered" evidence="1">
    <location>
        <begin position="1"/>
        <end position="42"/>
    </location>
</feature>
<comment type="caution">
    <text evidence="2">The sequence shown here is derived from an EMBL/GenBank/DDBJ whole genome shotgun (WGS) entry which is preliminary data.</text>
</comment>
<organism evidence="2 3">
    <name type="scientific">Eruca vesicaria subsp. sativa</name>
    <name type="common">Garden rocket</name>
    <name type="synonym">Eruca sativa</name>
    <dbReference type="NCBI Taxonomy" id="29727"/>
    <lineage>
        <taxon>Eukaryota</taxon>
        <taxon>Viridiplantae</taxon>
        <taxon>Streptophyta</taxon>
        <taxon>Embryophyta</taxon>
        <taxon>Tracheophyta</taxon>
        <taxon>Spermatophyta</taxon>
        <taxon>Magnoliopsida</taxon>
        <taxon>eudicotyledons</taxon>
        <taxon>Gunneridae</taxon>
        <taxon>Pentapetalae</taxon>
        <taxon>rosids</taxon>
        <taxon>malvids</taxon>
        <taxon>Brassicales</taxon>
        <taxon>Brassicaceae</taxon>
        <taxon>Brassiceae</taxon>
        <taxon>Eruca</taxon>
    </lineage>
</organism>
<feature type="compositionally biased region" description="Polar residues" evidence="1">
    <location>
        <begin position="1"/>
        <end position="11"/>
    </location>
</feature>
<dbReference type="EMBL" id="CAKOAT010050599">
    <property type="protein sequence ID" value="CAH8296272.1"/>
    <property type="molecule type" value="Genomic_DNA"/>
</dbReference>
<dbReference type="AlphaFoldDB" id="A0ABC8ITN5"/>
<accession>A0ABC8ITN5</accession>
<protein>
    <submittedName>
        <fullName evidence="2">Uncharacterized protein</fullName>
    </submittedName>
</protein>
<reference evidence="2 3" key="1">
    <citation type="submission" date="2022-03" db="EMBL/GenBank/DDBJ databases">
        <authorList>
            <person name="Macdonald S."/>
            <person name="Ahmed S."/>
            <person name="Newling K."/>
        </authorList>
    </citation>
    <scope>NUCLEOTIDE SEQUENCE [LARGE SCALE GENOMIC DNA]</scope>
</reference>
<proteinExistence type="predicted"/>
<keyword evidence="3" id="KW-1185">Reference proteome</keyword>
<name>A0ABC8ITN5_ERUVS</name>
<gene>
    <name evidence="2" type="ORF">ERUC_LOCUS1986</name>
</gene>
<dbReference type="Proteomes" id="UP001642260">
    <property type="component" value="Unassembled WGS sequence"/>
</dbReference>
<sequence>MTSPAVPSAHNSGIVEAKEDGNGGGANGSGNQSRKVSSIIVSPPLRTATMEDNVTIHSRSAIRSLSFVPDEAVEEGEQVIGALDDMETNDTDDVMKMTNEEYDDAEDDLLGEEFMEANEEKRVGGKAGIPQVEGF</sequence>
<evidence type="ECO:0000313" key="3">
    <source>
        <dbReference type="Proteomes" id="UP001642260"/>
    </source>
</evidence>